<dbReference type="STRING" id="1064592.G0V8K6"/>
<dbReference type="Gene3D" id="1.20.58.120">
    <property type="entry name" value="BAG domain"/>
    <property type="match status" value="1"/>
</dbReference>
<dbReference type="OrthoDB" id="417450at2759"/>
<keyword evidence="5" id="KW-1185">Reference proteome</keyword>
<dbReference type="InterPro" id="IPR036533">
    <property type="entry name" value="BAG_dom_sf"/>
</dbReference>
<gene>
    <name evidence="4" type="primary">NCAS0A12470</name>
    <name evidence="4" type="ordered locus">NCAS_0A12470</name>
</gene>
<reference evidence="5" key="1">
    <citation type="journal article" date="2011" name="Proc. Natl. Acad. Sci. U.S.A.">
        <title>Evolutionary erosion of yeast sex chromosomes by mating-type switching accidents.</title>
        <authorList>
            <person name="Gordon J.L."/>
            <person name="Armisen D."/>
            <person name="Proux-Wera E."/>
            <person name="Oheigeartaigh S.S."/>
            <person name="Byrne K.P."/>
            <person name="Wolfe K.H."/>
        </authorList>
    </citation>
    <scope>NUCLEOTIDE SEQUENCE [LARGE SCALE GENOMIC DNA]</scope>
    <source>
        <strain evidence="5">ATCC 76901 / BCRC 22586 / CBS 4309 / NBRC 1992 / NRRL Y-12630</strain>
    </source>
</reference>
<organism evidence="4 5">
    <name type="scientific">Naumovozyma castellii</name>
    <name type="common">Yeast</name>
    <name type="synonym">Saccharomyces castellii</name>
    <dbReference type="NCBI Taxonomy" id="27288"/>
    <lineage>
        <taxon>Eukaryota</taxon>
        <taxon>Fungi</taxon>
        <taxon>Dikarya</taxon>
        <taxon>Ascomycota</taxon>
        <taxon>Saccharomycotina</taxon>
        <taxon>Saccharomycetes</taxon>
        <taxon>Saccharomycetales</taxon>
        <taxon>Saccharomycetaceae</taxon>
        <taxon>Naumovozyma</taxon>
    </lineage>
</organism>
<dbReference type="HOGENOM" id="CLU_112518_1_0_1"/>
<dbReference type="Proteomes" id="UP000001640">
    <property type="component" value="Chromosome 1"/>
</dbReference>
<dbReference type="SMART" id="SM00264">
    <property type="entry name" value="BAG"/>
    <property type="match status" value="1"/>
</dbReference>
<proteinExistence type="predicted"/>
<dbReference type="InParanoid" id="G0V8K6"/>
<dbReference type="AlphaFoldDB" id="G0V8K6"/>
<evidence type="ECO:0000313" key="5">
    <source>
        <dbReference type="Proteomes" id="UP000001640"/>
    </source>
</evidence>
<dbReference type="KEGG" id="ncs:NCAS_0A12470"/>
<evidence type="ECO:0000256" key="2">
    <source>
        <dbReference type="SAM" id="Phobius"/>
    </source>
</evidence>
<evidence type="ECO:0000313" key="4">
    <source>
        <dbReference type="EMBL" id="CCC67805.1"/>
    </source>
</evidence>
<dbReference type="InterPro" id="IPR003103">
    <property type="entry name" value="BAG_domain"/>
</dbReference>
<dbReference type="GeneID" id="96901283"/>
<dbReference type="eggNOG" id="ENOG502S72Q">
    <property type="taxonomic scope" value="Eukaryota"/>
</dbReference>
<dbReference type="Pfam" id="PF02179">
    <property type="entry name" value="BAG"/>
    <property type="match status" value="1"/>
</dbReference>
<name>G0V8K6_NAUCA</name>
<keyword evidence="2" id="KW-0472">Membrane</keyword>
<sequence>MEAAEDIISDSVMSDIVSDATVTSTTVVATNTVTVTSATASTAKACHGAISKILTQMDDYTGSPMVTKFFLTGMVTLVLAGVLHTFFGRGDFLEKEPPAHKKVSPKLDEKPIPLTLEDKIENIQLRFANEYRVQIENLLTTFNGAVEQDVYNRNFYNEMLLKLLIELDDVDLTGVSTDLKTSLKEKRKVAIKEIQDYLKKLDGLKSEN</sequence>
<dbReference type="GO" id="GO:0051087">
    <property type="term" value="F:protein-folding chaperone binding"/>
    <property type="evidence" value="ECO:0007669"/>
    <property type="project" value="InterPro"/>
</dbReference>
<evidence type="ECO:0000259" key="3">
    <source>
        <dbReference type="PROSITE" id="PS51035"/>
    </source>
</evidence>
<reference key="2">
    <citation type="submission" date="2011-08" db="EMBL/GenBank/DDBJ databases">
        <title>Genome sequence of Naumovozyma castellii.</title>
        <authorList>
            <person name="Gordon J.L."/>
            <person name="Armisen D."/>
            <person name="Proux-Wera E."/>
            <person name="OhEigeartaigh S.S."/>
            <person name="Byrne K.P."/>
            <person name="Wolfe K.H."/>
        </authorList>
    </citation>
    <scope>NUCLEOTIDE SEQUENCE</scope>
    <source>
        <strain>Type strain:CBS 4309</strain>
    </source>
</reference>
<keyword evidence="1" id="KW-0175">Coiled coil</keyword>
<feature type="domain" description="BAG" evidence="3">
    <location>
        <begin position="119"/>
        <end position="205"/>
    </location>
</feature>
<dbReference type="RefSeq" id="XP_003674185.1">
    <property type="nucleotide sequence ID" value="XM_003674137.1"/>
</dbReference>
<dbReference type="OMA" id="FANEYRV"/>
<feature type="coiled-coil region" evidence="1">
    <location>
        <begin position="180"/>
        <end position="207"/>
    </location>
</feature>
<dbReference type="SUPFAM" id="SSF63491">
    <property type="entry name" value="BAG domain"/>
    <property type="match status" value="1"/>
</dbReference>
<dbReference type="EMBL" id="HE576752">
    <property type="protein sequence ID" value="CCC67805.1"/>
    <property type="molecule type" value="Genomic_DNA"/>
</dbReference>
<protein>
    <recommendedName>
        <fullName evidence="3">BAG domain-containing protein</fullName>
    </recommendedName>
</protein>
<feature type="transmembrane region" description="Helical" evidence="2">
    <location>
        <begin position="69"/>
        <end position="87"/>
    </location>
</feature>
<evidence type="ECO:0000256" key="1">
    <source>
        <dbReference type="SAM" id="Coils"/>
    </source>
</evidence>
<dbReference type="PROSITE" id="PS51035">
    <property type="entry name" value="BAG"/>
    <property type="match status" value="1"/>
</dbReference>
<keyword evidence="2" id="KW-0812">Transmembrane</keyword>
<accession>G0V8K6</accession>
<keyword evidence="2" id="KW-1133">Transmembrane helix</keyword>